<protein>
    <recommendedName>
        <fullName evidence="8">Major facilitator superfamily (MFS) profile domain-containing protein</fullName>
    </recommendedName>
</protein>
<dbReference type="SUPFAM" id="SSF103473">
    <property type="entry name" value="MFS general substrate transporter"/>
    <property type="match status" value="1"/>
</dbReference>
<feature type="transmembrane region" description="Helical" evidence="7">
    <location>
        <begin position="316"/>
        <end position="340"/>
    </location>
</feature>
<feature type="domain" description="Major facilitator superfamily (MFS) profile" evidence="8">
    <location>
        <begin position="219"/>
        <end position="407"/>
    </location>
</feature>
<name>A0A2M8ESW9_9BACT</name>
<feature type="transmembrane region" description="Helical" evidence="7">
    <location>
        <begin position="291"/>
        <end position="310"/>
    </location>
</feature>
<feature type="transmembrane region" description="Helical" evidence="7">
    <location>
        <begin position="219"/>
        <end position="240"/>
    </location>
</feature>
<dbReference type="InterPro" id="IPR036259">
    <property type="entry name" value="MFS_trans_sf"/>
</dbReference>
<proteinExistence type="predicted"/>
<keyword evidence="6 7" id="KW-0472">Membrane</keyword>
<feature type="transmembrane region" description="Helical" evidence="7">
    <location>
        <begin position="47"/>
        <end position="68"/>
    </location>
</feature>
<dbReference type="PANTHER" id="PTHR43266">
    <property type="entry name" value="MACROLIDE-EFFLUX PROTEIN"/>
    <property type="match status" value="1"/>
</dbReference>
<dbReference type="CDD" id="cd06173">
    <property type="entry name" value="MFS_MefA_like"/>
    <property type="match status" value="1"/>
</dbReference>
<dbReference type="Pfam" id="PF07690">
    <property type="entry name" value="MFS_1"/>
    <property type="match status" value="1"/>
</dbReference>
<keyword evidence="3" id="KW-1003">Cell membrane</keyword>
<dbReference type="GO" id="GO:0005886">
    <property type="term" value="C:plasma membrane"/>
    <property type="evidence" value="ECO:0007669"/>
    <property type="project" value="UniProtKB-SubCell"/>
</dbReference>
<reference evidence="10" key="1">
    <citation type="submission" date="2017-09" db="EMBL/GenBank/DDBJ databases">
        <title>Depth-based differentiation of microbial function through sediment-hosted aquifers and enrichment of novel symbionts in the deep terrestrial subsurface.</title>
        <authorList>
            <person name="Probst A.J."/>
            <person name="Ladd B."/>
            <person name="Jarett J.K."/>
            <person name="Geller-Mcgrath D.E."/>
            <person name="Sieber C.M.K."/>
            <person name="Emerson J.B."/>
            <person name="Anantharaman K."/>
            <person name="Thomas B.C."/>
            <person name="Malmstrom R."/>
            <person name="Stieglmeier M."/>
            <person name="Klingl A."/>
            <person name="Woyke T."/>
            <person name="Ryan C.M."/>
            <person name="Banfield J.F."/>
        </authorList>
    </citation>
    <scope>NUCLEOTIDE SEQUENCE [LARGE SCALE GENOMIC DNA]</scope>
</reference>
<dbReference type="PANTHER" id="PTHR43266:SF2">
    <property type="entry name" value="MAJOR FACILITATOR SUPERFAMILY (MFS) PROFILE DOMAIN-CONTAINING PROTEIN"/>
    <property type="match status" value="1"/>
</dbReference>
<sequence>MKKSPFFEVIKLTNFRRIWGSQIFSQVTLNSINFVIILRIFEATHSTVAISLVWIFYAIPAILLGPFSGAIVDLFQKRKILMYTTFFEAIIVLCYLLVKHKLWPIYSVIFLYSLVNQLYIPAEASTMPWVVSKSLLPVANSLFLFTIYGAFLVGFGLAGPLVRIVGHEVPFILGFVFLMTASLFVSGLPKEKKKGKIGDIQDFLIRVKEGYFFIKSQPVVLFPLLLLVFSQVIIGIIAILSPSLATEILAIYLLDTGPILVLPAGFGATIGVLGITSLLRKKVRKKKIISFGLFLAAFSLLFLATIVPALDKLRMFAAIVTVFFLGIGFVSIIIPVQTLLQEKTPEDKRGRVFGVLGFAITLASILPVLMTATIADIIGTNFMIAVLAFLVGALGIYSLREPYELYS</sequence>
<evidence type="ECO:0000313" key="10">
    <source>
        <dbReference type="Proteomes" id="UP000229816"/>
    </source>
</evidence>
<dbReference type="Gene3D" id="1.20.1250.20">
    <property type="entry name" value="MFS general substrate transporter like domains"/>
    <property type="match status" value="1"/>
</dbReference>
<keyword evidence="2" id="KW-0813">Transport</keyword>
<feature type="transmembrane region" description="Helical" evidence="7">
    <location>
        <begin position="104"/>
        <end position="122"/>
    </location>
</feature>
<dbReference type="InterPro" id="IPR011701">
    <property type="entry name" value="MFS"/>
</dbReference>
<feature type="transmembrane region" description="Helical" evidence="7">
    <location>
        <begin position="80"/>
        <end position="98"/>
    </location>
</feature>
<dbReference type="GO" id="GO:0022857">
    <property type="term" value="F:transmembrane transporter activity"/>
    <property type="evidence" value="ECO:0007669"/>
    <property type="project" value="InterPro"/>
</dbReference>
<comment type="caution">
    <text evidence="9">The sequence shown here is derived from an EMBL/GenBank/DDBJ whole genome shotgun (WGS) entry which is preliminary data.</text>
</comment>
<feature type="transmembrane region" description="Helical" evidence="7">
    <location>
        <begin position="21"/>
        <end position="41"/>
    </location>
</feature>
<evidence type="ECO:0000256" key="6">
    <source>
        <dbReference type="ARBA" id="ARBA00023136"/>
    </source>
</evidence>
<keyword evidence="5 7" id="KW-1133">Transmembrane helix</keyword>
<evidence type="ECO:0000313" key="9">
    <source>
        <dbReference type="EMBL" id="PJC28156.1"/>
    </source>
</evidence>
<evidence type="ECO:0000259" key="8">
    <source>
        <dbReference type="PROSITE" id="PS50850"/>
    </source>
</evidence>
<evidence type="ECO:0000256" key="7">
    <source>
        <dbReference type="SAM" id="Phobius"/>
    </source>
</evidence>
<dbReference type="EMBL" id="PFSF01000034">
    <property type="protein sequence ID" value="PJC28156.1"/>
    <property type="molecule type" value="Genomic_DNA"/>
</dbReference>
<organism evidence="9 10">
    <name type="scientific">Candidatus Shapirobacteria bacterium CG_4_9_14_0_2_um_filter_39_11</name>
    <dbReference type="NCBI Taxonomy" id="1974478"/>
    <lineage>
        <taxon>Bacteria</taxon>
        <taxon>Candidatus Shapironibacteriota</taxon>
    </lineage>
</organism>
<feature type="transmembrane region" description="Helical" evidence="7">
    <location>
        <begin position="352"/>
        <end position="375"/>
    </location>
</feature>
<feature type="transmembrane region" description="Helical" evidence="7">
    <location>
        <begin position="169"/>
        <end position="188"/>
    </location>
</feature>
<evidence type="ECO:0000256" key="2">
    <source>
        <dbReference type="ARBA" id="ARBA00022448"/>
    </source>
</evidence>
<feature type="transmembrane region" description="Helical" evidence="7">
    <location>
        <begin position="134"/>
        <end position="157"/>
    </location>
</feature>
<feature type="transmembrane region" description="Helical" evidence="7">
    <location>
        <begin position="260"/>
        <end position="279"/>
    </location>
</feature>
<evidence type="ECO:0000256" key="3">
    <source>
        <dbReference type="ARBA" id="ARBA00022475"/>
    </source>
</evidence>
<keyword evidence="4 7" id="KW-0812">Transmembrane</keyword>
<evidence type="ECO:0000256" key="5">
    <source>
        <dbReference type="ARBA" id="ARBA00022989"/>
    </source>
</evidence>
<gene>
    <name evidence="9" type="ORF">CO054_01675</name>
</gene>
<dbReference type="PROSITE" id="PS50850">
    <property type="entry name" value="MFS"/>
    <property type="match status" value="1"/>
</dbReference>
<comment type="subcellular location">
    <subcellularLocation>
        <location evidence="1">Cell membrane</location>
        <topology evidence="1">Multi-pass membrane protein</topology>
    </subcellularLocation>
</comment>
<evidence type="ECO:0000256" key="4">
    <source>
        <dbReference type="ARBA" id="ARBA00022692"/>
    </source>
</evidence>
<dbReference type="InterPro" id="IPR020846">
    <property type="entry name" value="MFS_dom"/>
</dbReference>
<dbReference type="Proteomes" id="UP000229816">
    <property type="component" value="Unassembled WGS sequence"/>
</dbReference>
<evidence type="ECO:0000256" key="1">
    <source>
        <dbReference type="ARBA" id="ARBA00004651"/>
    </source>
</evidence>
<feature type="transmembrane region" description="Helical" evidence="7">
    <location>
        <begin position="381"/>
        <end position="399"/>
    </location>
</feature>
<accession>A0A2M8ESW9</accession>
<dbReference type="AlphaFoldDB" id="A0A2M8ESW9"/>